<reference evidence="2 3" key="1">
    <citation type="submission" date="2019-09" db="EMBL/GenBank/DDBJ databases">
        <authorList>
            <person name="Ou C."/>
        </authorList>
    </citation>
    <scope>NUCLEOTIDE SEQUENCE [LARGE SCALE GENOMIC DNA]</scope>
    <source>
        <strain evidence="2">S2</strain>
        <tissue evidence="2">Leaf</tissue>
    </source>
</reference>
<reference evidence="3" key="2">
    <citation type="submission" date="2019-10" db="EMBL/GenBank/DDBJ databases">
        <title>A de novo genome assembly of a pear dwarfing rootstock.</title>
        <authorList>
            <person name="Wang F."/>
            <person name="Wang J."/>
            <person name="Li S."/>
            <person name="Zhang Y."/>
            <person name="Fang M."/>
            <person name="Ma L."/>
            <person name="Zhao Y."/>
            <person name="Jiang S."/>
        </authorList>
    </citation>
    <scope>NUCLEOTIDE SEQUENCE [LARGE SCALE GENOMIC DNA]</scope>
</reference>
<proteinExistence type="predicted"/>
<dbReference type="PANTHER" id="PTHR33116">
    <property type="entry name" value="REVERSE TRANSCRIPTASE ZINC-BINDING DOMAIN-CONTAINING PROTEIN-RELATED-RELATED"/>
    <property type="match status" value="1"/>
</dbReference>
<feature type="domain" description="Reverse transcriptase zinc-binding" evidence="1">
    <location>
        <begin position="223"/>
        <end position="312"/>
    </location>
</feature>
<evidence type="ECO:0000313" key="3">
    <source>
        <dbReference type="Proteomes" id="UP000327157"/>
    </source>
</evidence>
<dbReference type="Pfam" id="PF13966">
    <property type="entry name" value="zf-RVT"/>
    <property type="match status" value="1"/>
</dbReference>
<evidence type="ECO:0000259" key="1">
    <source>
        <dbReference type="Pfam" id="PF13966"/>
    </source>
</evidence>
<accession>A0A5N5FFF8</accession>
<evidence type="ECO:0000313" key="2">
    <source>
        <dbReference type="EMBL" id="KAB2601845.1"/>
    </source>
</evidence>
<name>A0A5N5FFF8_9ROSA</name>
<sequence length="397" mass="46079">MEKRLQSWKKAFLSRGGRLTLIQSVLGSLPIYYMSLFKIPCGVIGRLEKLMKGFLWEGFIKSKEEWGLEVGNLRNQNEALLAKWLSKYGLQDNGWNANPPLWGSSRSPWKDISCGLQSFLQCCKFEVGNGERVRCWEDGWLEGGPLKEQFPRLFLLSRMHNQNIASFVDLSINSLSWNFDFRRILNEVEIEEAARLLQKVENVRLSQSRADDRRWKLELSGLFTCKSYRSFLSNNGIVQHFPPSSQIWKSKVPPKVKVLVWLVAIGKLNTCDQIQRRSPFICFSPHWCSLCKAKEESVNHIFLHCSYTIQLWWKLFQEVRVSWVIPKGCFELLSTNFEALGIGRKAKALWGCLVSAVFWNIWLECNKRIFEDYTGVGVANLWGRVRYWAAFWASVSK</sequence>
<dbReference type="EMBL" id="SMOL01000695">
    <property type="protein sequence ID" value="KAB2601845.1"/>
    <property type="molecule type" value="Genomic_DNA"/>
</dbReference>
<dbReference type="Proteomes" id="UP000327157">
    <property type="component" value="Chromosome 10"/>
</dbReference>
<organism evidence="2 3">
    <name type="scientific">Pyrus ussuriensis x Pyrus communis</name>
    <dbReference type="NCBI Taxonomy" id="2448454"/>
    <lineage>
        <taxon>Eukaryota</taxon>
        <taxon>Viridiplantae</taxon>
        <taxon>Streptophyta</taxon>
        <taxon>Embryophyta</taxon>
        <taxon>Tracheophyta</taxon>
        <taxon>Spermatophyta</taxon>
        <taxon>Magnoliopsida</taxon>
        <taxon>eudicotyledons</taxon>
        <taxon>Gunneridae</taxon>
        <taxon>Pentapetalae</taxon>
        <taxon>rosids</taxon>
        <taxon>fabids</taxon>
        <taxon>Rosales</taxon>
        <taxon>Rosaceae</taxon>
        <taxon>Amygdaloideae</taxon>
        <taxon>Maleae</taxon>
        <taxon>Pyrus</taxon>
    </lineage>
</organism>
<dbReference type="InterPro" id="IPR026960">
    <property type="entry name" value="RVT-Znf"/>
</dbReference>
<reference evidence="2 3" key="3">
    <citation type="submission" date="2019-11" db="EMBL/GenBank/DDBJ databases">
        <title>A de novo genome assembly of a pear dwarfing rootstock.</title>
        <authorList>
            <person name="Wang F."/>
            <person name="Wang J."/>
            <person name="Li S."/>
            <person name="Zhang Y."/>
            <person name="Fang M."/>
            <person name="Ma L."/>
            <person name="Zhao Y."/>
            <person name="Jiang S."/>
        </authorList>
    </citation>
    <scope>NUCLEOTIDE SEQUENCE [LARGE SCALE GENOMIC DNA]</scope>
    <source>
        <strain evidence="2">S2</strain>
        <tissue evidence="2">Leaf</tissue>
    </source>
</reference>
<protein>
    <submittedName>
        <fullName evidence="2">Ribonuclease H protein</fullName>
    </submittedName>
</protein>
<dbReference type="PANTHER" id="PTHR33116:SF78">
    <property type="entry name" value="OS12G0587133 PROTEIN"/>
    <property type="match status" value="1"/>
</dbReference>
<dbReference type="OrthoDB" id="1165864at2759"/>
<comment type="caution">
    <text evidence="2">The sequence shown here is derived from an EMBL/GenBank/DDBJ whole genome shotgun (WGS) entry which is preliminary data.</text>
</comment>
<dbReference type="AlphaFoldDB" id="A0A5N5FFF8"/>
<gene>
    <name evidence="2" type="ORF">D8674_002850</name>
</gene>
<keyword evidence="3" id="KW-1185">Reference proteome</keyword>